<dbReference type="Proteomes" id="UP000019487">
    <property type="component" value="Unassembled WGS sequence"/>
</dbReference>
<evidence type="ECO:0000313" key="4">
    <source>
        <dbReference type="Proteomes" id="UP000019487"/>
    </source>
</evidence>
<evidence type="ECO:0000313" key="3">
    <source>
        <dbReference type="EMBL" id="ESZ92713.1"/>
    </source>
</evidence>
<keyword evidence="1" id="KW-0143">Chaperone</keyword>
<dbReference type="HOGENOM" id="CLU_1897433_0_0_1"/>
<dbReference type="OrthoDB" id="442087at2759"/>
<dbReference type="PROSITE" id="PS50076">
    <property type="entry name" value="DNAJ_2"/>
    <property type="match status" value="1"/>
</dbReference>
<dbReference type="InterPro" id="IPR001623">
    <property type="entry name" value="DnaJ_domain"/>
</dbReference>
<dbReference type="Gene3D" id="1.10.287.110">
    <property type="entry name" value="DnaJ domain"/>
    <property type="match status" value="1"/>
</dbReference>
<evidence type="ECO:0000259" key="2">
    <source>
        <dbReference type="PROSITE" id="PS50076"/>
    </source>
</evidence>
<dbReference type="InterPro" id="IPR036869">
    <property type="entry name" value="J_dom_sf"/>
</dbReference>
<dbReference type="CDD" id="cd06257">
    <property type="entry name" value="DnaJ"/>
    <property type="match status" value="1"/>
</dbReference>
<sequence>MSDYDLYMTLHVAPSASLAEIKHAYRQLLLAHHLDNNYDDLEATKKFQEIILAYETLSNTLRRAKYDETFYSTVEPHIENRKSNNRRNKGSRARVTVTASREARCDTSAKAKFHAKIKTHCKTRSAATIKEKSK</sequence>
<dbReference type="PRINTS" id="PR00625">
    <property type="entry name" value="JDOMAIN"/>
</dbReference>
<organism evidence="3 4">
    <name type="scientific">Sclerotinia borealis (strain F-4128)</name>
    <dbReference type="NCBI Taxonomy" id="1432307"/>
    <lineage>
        <taxon>Eukaryota</taxon>
        <taxon>Fungi</taxon>
        <taxon>Dikarya</taxon>
        <taxon>Ascomycota</taxon>
        <taxon>Pezizomycotina</taxon>
        <taxon>Leotiomycetes</taxon>
        <taxon>Helotiales</taxon>
        <taxon>Sclerotiniaceae</taxon>
        <taxon>Sclerotinia</taxon>
    </lineage>
</organism>
<keyword evidence="4" id="KW-1185">Reference proteome</keyword>
<dbReference type="PANTHER" id="PTHR44145">
    <property type="entry name" value="DNAJ HOMOLOG SUBFAMILY A MEMBER 3, MITOCHONDRIAL"/>
    <property type="match status" value="1"/>
</dbReference>
<comment type="caution">
    <text evidence="3">The sequence shown here is derived from an EMBL/GenBank/DDBJ whole genome shotgun (WGS) entry which is preliminary data.</text>
</comment>
<reference evidence="3 4" key="1">
    <citation type="journal article" date="2014" name="Genome Announc.">
        <title>Draft genome sequence of Sclerotinia borealis, a psychrophilic plant pathogenic fungus.</title>
        <authorList>
            <person name="Mardanov A.V."/>
            <person name="Beletsky A.V."/>
            <person name="Kadnikov V.V."/>
            <person name="Ignatov A.N."/>
            <person name="Ravin N.V."/>
        </authorList>
    </citation>
    <scope>NUCLEOTIDE SEQUENCE [LARGE SCALE GENOMIC DNA]</scope>
    <source>
        <strain evidence="4">F-4157</strain>
    </source>
</reference>
<name>W9CA87_SCLBF</name>
<evidence type="ECO:0000256" key="1">
    <source>
        <dbReference type="ARBA" id="ARBA00023186"/>
    </source>
</evidence>
<proteinExistence type="predicted"/>
<dbReference type="STRING" id="1432307.W9CA87"/>
<dbReference type="PANTHER" id="PTHR44145:SF3">
    <property type="entry name" value="DNAJ HOMOLOG SUBFAMILY A MEMBER 3, MITOCHONDRIAL"/>
    <property type="match status" value="1"/>
</dbReference>
<gene>
    <name evidence="3" type="ORF">SBOR_6878</name>
</gene>
<accession>W9CA87</accession>
<dbReference type="Pfam" id="PF00226">
    <property type="entry name" value="DnaJ"/>
    <property type="match status" value="1"/>
</dbReference>
<dbReference type="SMART" id="SM00271">
    <property type="entry name" value="DnaJ"/>
    <property type="match status" value="1"/>
</dbReference>
<dbReference type="AlphaFoldDB" id="W9CA87"/>
<feature type="domain" description="J" evidence="2">
    <location>
        <begin position="5"/>
        <end position="70"/>
    </location>
</feature>
<dbReference type="InterPro" id="IPR051938">
    <property type="entry name" value="Apopto_cytoskel_mod"/>
</dbReference>
<protein>
    <recommendedName>
        <fullName evidence="2">J domain-containing protein</fullName>
    </recommendedName>
</protein>
<dbReference type="EMBL" id="AYSA01000365">
    <property type="protein sequence ID" value="ESZ92713.1"/>
    <property type="molecule type" value="Genomic_DNA"/>
</dbReference>
<dbReference type="SUPFAM" id="SSF46565">
    <property type="entry name" value="Chaperone J-domain"/>
    <property type="match status" value="1"/>
</dbReference>